<dbReference type="InterPro" id="IPR052345">
    <property type="entry name" value="Rad_response_metalloprotease"/>
</dbReference>
<dbReference type="AlphaFoldDB" id="A0A090IYJ4"/>
<evidence type="ECO:0000259" key="1">
    <source>
        <dbReference type="Pfam" id="PF06114"/>
    </source>
</evidence>
<dbReference type="EMBL" id="CCRF01000028">
    <property type="protein sequence ID" value="CEE00625.1"/>
    <property type="molecule type" value="Genomic_DNA"/>
</dbReference>
<gene>
    <name evidence="2" type="ORF">BT1A1_0774</name>
</gene>
<proteinExistence type="predicted"/>
<dbReference type="PANTHER" id="PTHR43236:SF2">
    <property type="entry name" value="BLL0069 PROTEIN"/>
    <property type="match status" value="1"/>
</dbReference>
<keyword evidence="3" id="KW-1185">Reference proteome</keyword>
<evidence type="ECO:0000313" key="3">
    <source>
        <dbReference type="Proteomes" id="UP000040576"/>
    </source>
</evidence>
<protein>
    <recommendedName>
        <fullName evidence="1">IrrE N-terminal-like domain-containing protein</fullName>
    </recommendedName>
</protein>
<dbReference type="Proteomes" id="UP000040576">
    <property type="component" value="Unassembled WGS sequence"/>
</dbReference>
<dbReference type="PANTHER" id="PTHR43236">
    <property type="entry name" value="ANTITOXIN HIGA1"/>
    <property type="match status" value="1"/>
</dbReference>
<accession>A0A090IYJ4</accession>
<dbReference type="RefSeq" id="WP_034768298.1">
    <property type="nucleotide sequence ID" value="NZ_CCRF01000028.1"/>
</dbReference>
<dbReference type="Pfam" id="PF06114">
    <property type="entry name" value="Peptidase_M78"/>
    <property type="match status" value="1"/>
</dbReference>
<dbReference type="InterPro" id="IPR010359">
    <property type="entry name" value="IrrE_HExxH"/>
</dbReference>
<sequence>MAKVEINPKILKWAADRVGGIQVLESRFPRLNDWINNKSQPTFKQLETFAKATATPIGYFFLSEPPQEKLTIPHYRTISTRSTDQPSADLLETIRTMERRQEWMRDYLIDLGSEPLSFIGTAKLSDDPKQVAANIKEKLGLKDGWAAERGTWEDALRNLIARIEDIGILIMVSGIVGNNTHRKLNVNEFRGFVLIDEYAPLIFINGADGKAAQMFTLAHELAHIWYGVSAIFDLEQLQPSVDKIEQACNQTAAEFLVPEQEFLNHWKLHHKDTNRYQTIARKFKVSELVVVRRAADLRLIPQQEYFEYYRNKKDEWNNKSSDGGNFYATQTLRVGRRFSQAVISNVKSGKLLYRDAYRLTGLTNSTFEEFVNRQEGAFYE</sequence>
<dbReference type="Gene3D" id="1.10.10.2910">
    <property type="match status" value="1"/>
</dbReference>
<organism evidence="2 3">
    <name type="scientific">Caldibacillus thermoamylovorans</name>
    <dbReference type="NCBI Taxonomy" id="35841"/>
    <lineage>
        <taxon>Bacteria</taxon>
        <taxon>Bacillati</taxon>
        <taxon>Bacillota</taxon>
        <taxon>Bacilli</taxon>
        <taxon>Bacillales</taxon>
        <taxon>Bacillaceae</taxon>
        <taxon>Caldibacillus</taxon>
    </lineage>
</organism>
<name>A0A090IYJ4_9BACI</name>
<reference evidence="2 3" key="1">
    <citation type="submission" date="2014-07" db="EMBL/GenBank/DDBJ databases">
        <authorList>
            <person name="Wibberg Daniel"/>
        </authorList>
    </citation>
    <scope>NUCLEOTIDE SEQUENCE [LARGE SCALE GENOMIC DNA]</scope>
</reference>
<feature type="domain" description="IrrE N-terminal-like" evidence="1">
    <location>
        <begin position="164"/>
        <end position="293"/>
    </location>
</feature>
<evidence type="ECO:0000313" key="2">
    <source>
        <dbReference type="EMBL" id="CEE00625.1"/>
    </source>
</evidence>